<dbReference type="AlphaFoldDB" id="A0A5C4NNK2"/>
<dbReference type="Pfam" id="PF23024">
    <property type="entry name" value="AMP-dom_DIP2-like"/>
    <property type="match status" value="1"/>
</dbReference>
<sequence length="552" mass="60479">MKTFPEILLQRAQSSPDGTAYRFFQGASLVPQVLTFQRVWEESAALAALLQSRGLAGERVLLTCKSQRHFVIAFFACLMAGAVAVPTALPRRHALLERLRVLSRDAAFRALICDSDEVEPAHFDDAQAVSDCIDMRTWSARDDLQAMAASWTLPTLSGNDLAFLQYTSGSTGDPKGVMVSHGNLVNNCLAIGQGMQLDACSSVFTALPLFHDMGLIGGILQSMYTGCSASCMLPAEFVQYPERWLQIISRFGMTTSGGPNFMYQLAAQSIRDEGMAGLDLSSWSVAFCGAEPIRPEAIDAFVRRFAAVGFRPEAFYACYGMAESTLFITGAQRGAGLEVDQRDESAIVGCGHPRHDTQIAIVDPDSRQRLADGLVGEIWVQGSSVALGYWRRAELSEQYFHATIVGEGTQRYLRTGDLGYVSNGQLFVSGRLKDLIIHYGKKYLPQDIENEAERNHIALRESGGGAFSIADGDKQRTVLVFELKREWLRRHAEWPEVAASVRSAVTANLGLTLDEVLFIKPGALPRTSSGKVRRNQCRLDYLDGALARAEAP</sequence>
<keyword evidence="3" id="KW-0276">Fatty acid metabolism</keyword>
<accession>A0A5C4NNK2</accession>
<comment type="similarity">
    <text evidence="1">Belongs to the ATP-dependent AMP-binding enzyme family.</text>
</comment>
<dbReference type="PROSITE" id="PS00455">
    <property type="entry name" value="AMP_BINDING"/>
    <property type="match status" value="1"/>
</dbReference>
<dbReference type="Pfam" id="PF00501">
    <property type="entry name" value="AMP-binding"/>
    <property type="match status" value="1"/>
</dbReference>
<feature type="transmembrane region" description="Helical" evidence="5">
    <location>
        <begin position="69"/>
        <end position="89"/>
    </location>
</feature>
<dbReference type="GO" id="GO:0071766">
    <property type="term" value="P:Actinobacterium-type cell wall biogenesis"/>
    <property type="evidence" value="ECO:0007669"/>
    <property type="project" value="UniProtKB-ARBA"/>
</dbReference>
<evidence type="ECO:0000256" key="5">
    <source>
        <dbReference type="SAM" id="Phobius"/>
    </source>
</evidence>
<keyword evidence="4" id="KW-0443">Lipid metabolism</keyword>
<gene>
    <name evidence="8" type="ORF">FHI69_12595</name>
</gene>
<evidence type="ECO:0000259" key="7">
    <source>
        <dbReference type="Pfam" id="PF23024"/>
    </source>
</evidence>
<dbReference type="CDD" id="cd05931">
    <property type="entry name" value="FAAL"/>
    <property type="match status" value="1"/>
</dbReference>
<feature type="domain" description="AMP-dependent synthetase/ligase" evidence="6">
    <location>
        <begin position="10"/>
        <end position="390"/>
    </location>
</feature>
<dbReference type="InterPro" id="IPR000873">
    <property type="entry name" value="AMP-dep_synth/lig_dom"/>
</dbReference>
<keyword evidence="2 8" id="KW-0436">Ligase</keyword>
<dbReference type="EMBL" id="VDGE01000004">
    <property type="protein sequence ID" value="TNC76421.1"/>
    <property type="molecule type" value="Genomic_DNA"/>
</dbReference>
<dbReference type="InterPro" id="IPR042099">
    <property type="entry name" value="ANL_N_sf"/>
</dbReference>
<comment type="caution">
    <text evidence="8">The sequence shown here is derived from an EMBL/GenBank/DDBJ whole genome shotgun (WGS) entry which is preliminary data.</text>
</comment>
<keyword evidence="5" id="KW-1133">Transmembrane helix</keyword>
<feature type="domain" description="AMP-binding enzyme C-terminal" evidence="7">
    <location>
        <begin position="434"/>
        <end position="547"/>
    </location>
</feature>
<evidence type="ECO:0000313" key="8">
    <source>
        <dbReference type="EMBL" id="TNC76421.1"/>
    </source>
</evidence>
<dbReference type="GO" id="GO:0005886">
    <property type="term" value="C:plasma membrane"/>
    <property type="evidence" value="ECO:0007669"/>
    <property type="project" value="TreeGrafter"/>
</dbReference>
<protein>
    <submittedName>
        <fullName evidence="8">Fatty acyl-AMP ligase</fullName>
    </submittedName>
</protein>
<dbReference type="Gene3D" id="3.30.300.30">
    <property type="match status" value="1"/>
</dbReference>
<dbReference type="FunFam" id="3.40.50.12780:FF:000013">
    <property type="entry name" value="Long-chain-fatty-acid--AMP ligase FadD32"/>
    <property type="match status" value="1"/>
</dbReference>
<keyword evidence="5" id="KW-0812">Transmembrane</keyword>
<dbReference type="PANTHER" id="PTHR22754">
    <property type="entry name" value="DISCO-INTERACTING PROTEIN 2 DIP2 -RELATED"/>
    <property type="match status" value="1"/>
</dbReference>
<dbReference type="SUPFAM" id="SSF56801">
    <property type="entry name" value="Acetyl-CoA synthetase-like"/>
    <property type="match status" value="1"/>
</dbReference>
<dbReference type="InterPro" id="IPR025110">
    <property type="entry name" value="AMP-bd_C"/>
</dbReference>
<dbReference type="RefSeq" id="WP_139090814.1">
    <property type="nucleotide sequence ID" value="NZ_VDGE01000004.1"/>
</dbReference>
<dbReference type="PANTHER" id="PTHR22754:SF32">
    <property type="entry name" value="DISCO-INTERACTING PROTEIN 2"/>
    <property type="match status" value="1"/>
</dbReference>
<reference evidence="8 9" key="1">
    <citation type="submission" date="2019-06" db="EMBL/GenBank/DDBJ databases">
        <title>Genome sequence of Janthinobacterium lividum UCD_MED1.</title>
        <authorList>
            <person name="De Leon M.E."/>
            <person name="Jospin G."/>
        </authorList>
    </citation>
    <scope>NUCLEOTIDE SEQUENCE [LARGE SCALE GENOMIC DNA]</scope>
    <source>
        <strain evidence="8 9">UCD_MED1</strain>
    </source>
</reference>
<dbReference type="InterPro" id="IPR045851">
    <property type="entry name" value="AMP-bd_C_sf"/>
</dbReference>
<dbReference type="Proteomes" id="UP000305681">
    <property type="component" value="Unassembled WGS sequence"/>
</dbReference>
<evidence type="ECO:0000256" key="1">
    <source>
        <dbReference type="ARBA" id="ARBA00006432"/>
    </source>
</evidence>
<dbReference type="InterPro" id="IPR040097">
    <property type="entry name" value="FAAL/FAAC"/>
</dbReference>
<organism evidence="8 9">
    <name type="scientific">Janthinobacterium lividum</name>
    <dbReference type="NCBI Taxonomy" id="29581"/>
    <lineage>
        <taxon>Bacteria</taxon>
        <taxon>Pseudomonadati</taxon>
        <taxon>Pseudomonadota</taxon>
        <taxon>Betaproteobacteria</taxon>
        <taxon>Burkholderiales</taxon>
        <taxon>Oxalobacteraceae</taxon>
        <taxon>Janthinobacterium</taxon>
    </lineage>
</organism>
<evidence type="ECO:0000256" key="2">
    <source>
        <dbReference type="ARBA" id="ARBA00022598"/>
    </source>
</evidence>
<evidence type="ECO:0000313" key="9">
    <source>
        <dbReference type="Proteomes" id="UP000305681"/>
    </source>
</evidence>
<dbReference type="GO" id="GO:0070566">
    <property type="term" value="F:adenylyltransferase activity"/>
    <property type="evidence" value="ECO:0007669"/>
    <property type="project" value="TreeGrafter"/>
</dbReference>
<dbReference type="GO" id="GO:0016874">
    <property type="term" value="F:ligase activity"/>
    <property type="evidence" value="ECO:0007669"/>
    <property type="project" value="UniProtKB-KW"/>
</dbReference>
<dbReference type="Gene3D" id="3.40.50.12780">
    <property type="entry name" value="N-terminal domain of ligase-like"/>
    <property type="match status" value="1"/>
</dbReference>
<proteinExistence type="inferred from homology"/>
<evidence type="ECO:0000259" key="6">
    <source>
        <dbReference type="Pfam" id="PF00501"/>
    </source>
</evidence>
<evidence type="ECO:0000256" key="3">
    <source>
        <dbReference type="ARBA" id="ARBA00022832"/>
    </source>
</evidence>
<name>A0A5C4NNK2_9BURK</name>
<dbReference type="InterPro" id="IPR020845">
    <property type="entry name" value="AMP-binding_CS"/>
</dbReference>
<dbReference type="GO" id="GO:0006633">
    <property type="term" value="P:fatty acid biosynthetic process"/>
    <property type="evidence" value="ECO:0007669"/>
    <property type="project" value="TreeGrafter"/>
</dbReference>
<keyword evidence="5" id="KW-0472">Membrane</keyword>
<evidence type="ECO:0000256" key="4">
    <source>
        <dbReference type="ARBA" id="ARBA00023098"/>
    </source>
</evidence>